<dbReference type="EMBL" id="JBHSWE010000001">
    <property type="protein sequence ID" value="MFC6671392.1"/>
    <property type="molecule type" value="Genomic_DNA"/>
</dbReference>
<evidence type="ECO:0000313" key="1">
    <source>
        <dbReference type="EMBL" id="MFC6671392.1"/>
    </source>
</evidence>
<comment type="caution">
    <text evidence="1">The sequence shown here is derived from an EMBL/GenBank/DDBJ whole genome shotgun (WGS) entry which is preliminary data.</text>
</comment>
<dbReference type="InterPro" id="IPR016084">
    <property type="entry name" value="Haem_Oase-like_multi-hlx"/>
</dbReference>
<sequence>MTRARYLAFLHNAYHHVKHTVPLMMACGARLGDDREWLRQAITEYIEEEYGHHEWILDDIAATGGDRDAARRSAPGFETEMMIAYAYDSIQRGNPVSLFGMVWVLEGTSVSLATPLADLIRETLSLPASACRYLYSHGELDQSHIRFFAGLMDRIEDPADQAAIVHMAQRMYRLYGDMFRSLPMEEAA</sequence>
<protein>
    <submittedName>
        <fullName evidence="1">TenA family transcriptional regulator</fullName>
    </submittedName>
</protein>
<accession>A0ABW2A1Q2</accession>
<reference evidence="2" key="1">
    <citation type="journal article" date="2019" name="Int. J. Syst. Evol. Microbiol.">
        <title>The Global Catalogue of Microorganisms (GCM) 10K type strain sequencing project: providing services to taxonomists for standard genome sequencing and annotation.</title>
        <authorList>
            <consortium name="The Broad Institute Genomics Platform"/>
            <consortium name="The Broad Institute Genome Sequencing Center for Infectious Disease"/>
            <person name="Wu L."/>
            <person name="Ma J."/>
        </authorList>
    </citation>
    <scope>NUCLEOTIDE SEQUENCE [LARGE SCALE GENOMIC DNA]</scope>
    <source>
        <strain evidence="2">NBRC 111756</strain>
    </source>
</reference>
<name>A0ABW2A1Q2_9GAMM</name>
<dbReference type="SMART" id="SM01236">
    <property type="entry name" value="Haem_oxygenase_2"/>
    <property type="match status" value="1"/>
</dbReference>
<dbReference type="RefSeq" id="WP_379909905.1">
    <property type="nucleotide sequence ID" value="NZ_JBHSWE010000001.1"/>
</dbReference>
<gene>
    <name evidence="1" type="ORF">ACFQDL_15915</name>
</gene>
<dbReference type="Proteomes" id="UP001596422">
    <property type="component" value="Unassembled WGS sequence"/>
</dbReference>
<dbReference type="Gene3D" id="1.20.910.10">
    <property type="entry name" value="Heme oxygenase-like"/>
    <property type="match status" value="1"/>
</dbReference>
<dbReference type="SUPFAM" id="SSF48613">
    <property type="entry name" value="Heme oxygenase-like"/>
    <property type="match status" value="1"/>
</dbReference>
<dbReference type="Pfam" id="PF14518">
    <property type="entry name" value="Haem_oxygenas_2"/>
    <property type="match status" value="1"/>
</dbReference>
<organism evidence="1 2">
    <name type="scientific">Marinobacterium aestuariivivens</name>
    <dbReference type="NCBI Taxonomy" id="1698799"/>
    <lineage>
        <taxon>Bacteria</taxon>
        <taxon>Pseudomonadati</taxon>
        <taxon>Pseudomonadota</taxon>
        <taxon>Gammaproteobacteria</taxon>
        <taxon>Oceanospirillales</taxon>
        <taxon>Oceanospirillaceae</taxon>
        <taxon>Marinobacterium</taxon>
    </lineage>
</organism>
<proteinExistence type="predicted"/>
<keyword evidence="2" id="KW-1185">Reference proteome</keyword>
<evidence type="ECO:0000313" key="2">
    <source>
        <dbReference type="Proteomes" id="UP001596422"/>
    </source>
</evidence>